<evidence type="ECO:0000313" key="1">
    <source>
        <dbReference type="EMBL" id="KAK0066973.1"/>
    </source>
</evidence>
<sequence length="111" mass="12461">MATSLNCQFETLQMIAKRKISVGLNDDNELEISLDVKKLEKKNPTGGDLMAAVLDALDPATRNTISKDARLYHVVNGEENLISREQNIEAVLICFQEPGPFVLKIRYQKTK</sequence>
<evidence type="ECO:0000313" key="2">
    <source>
        <dbReference type="Proteomes" id="UP001233172"/>
    </source>
</evidence>
<protein>
    <submittedName>
        <fullName evidence="1">Uncharacterized protein</fullName>
    </submittedName>
</protein>
<dbReference type="EMBL" id="JASAOG010000009">
    <property type="protein sequence ID" value="KAK0066973.1"/>
    <property type="molecule type" value="Genomic_DNA"/>
</dbReference>
<gene>
    <name evidence="1" type="ORF">Bpfe_003708</name>
</gene>
<dbReference type="AlphaFoldDB" id="A0AAD8C6F1"/>
<proteinExistence type="predicted"/>
<name>A0AAD8C6F1_BIOPF</name>
<accession>A0AAD8C6F1</accession>
<reference evidence="1" key="2">
    <citation type="submission" date="2023-04" db="EMBL/GenBank/DDBJ databases">
        <authorList>
            <person name="Bu L."/>
            <person name="Lu L."/>
            <person name="Laidemitt M.R."/>
            <person name="Zhang S.M."/>
            <person name="Mutuku M."/>
            <person name="Mkoji G."/>
            <person name="Steinauer M."/>
            <person name="Loker E.S."/>
        </authorList>
    </citation>
    <scope>NUCLEOTIDE SEQUENCE</scope>
    <source>
        <strain evidence="1">KasaAsao</strain>
        <tissue evidence="1">Whole Snail</tissue>
    </source>
</reference>
<organism evidence="1 2">
    <name type="scientific">Biomphalaria pfeifferi</name>
    <name type="common">Bloodfluke planorb</name>
    <name type="synonym">Freshwater snail</name>
    <dbReference type="NCBI Taxonomy" id="112525"/>
    <lineage>
        <taxon>Eukaryota</taxon>
        <taxon>Metazoa</taxon>
        <taxon>Spiralia</taxon>
        <taxon>Lophotrochozoa</taxon>
        <taxon>Mollusca</taxon>
        <taxon>Gastropoda</taxon>
        <taxon>Heterobranchia</taxon>
        <taxon>Euthyneura</taxon>
        <taxon>Panpulmonata</taxon>
        <taxon>Hygrophila</taxon>
        <taxon>Lymnaeoidea</taxon>
        <taxon>Planorbidae</taxon>
        <taxon>Biomphalaria</taxon>
    </lineage>
</organism>
<reference evidence="1" key="1">
    <citation type="journal article" date="2023" name="PLoS Negl. Trop. Dis.">
        <title>A genome sequence for Biomphalaria pfeifferi, the major vector snail for the human-infecting parasite Schistosoma mansoni.</title>
        <authorList>
            <person name="Bu L."/>
            <person name="Lu L."/>
            <person name="Laidemitt M.R."/>
            <person name="Zhang S.M."/>
            <person name="Mutuku M."/>
            <person name="Mkoji G."/>
            <person name="Steinauer M."/>
            <person name="Loker E.S."/>
        </authorList>
    </citation>
    <scope>NUCLEOTIDE SEQUENCE</scope>
    <source>
        <strain evidence="1">KasaAsao</strain>
    </source>
</reference>
<dbReference type="Proteomes" id="UP001233172">
    <property type="component" value="Unassembled WGS sequence"/>
</dbReference>
<comment type="caution">
    <text evidence="1">The sequence shown here is derived from an EMBL/GenBank/DDBJ whole genome shotgun (WGS) entry which is preliminary data.</text>
</comment>
<keyword evidence="2" id="KW-1185">Reference proteome</keyword>